<dbReference type="InterPro" id="IPR008928">
    <property type="entry name" value="6-hairpin_glycosidase_sf"/>
</dbReference>
<dbReference type="Proteomes" id="UP001596108">
    <property type="component" value="Unassembled WGS sequence"/>
</dbReference>
<feature type="domain" description="Alpha fucosidase A-like C-terminal" evidence="2">
    <location>
        <begin position="686"/>
        <end position="746"/>
    </location>
</feature>
<dbReference type="EMBL" id="JBHSNC010000024">
    <property type="protein sequence ID" value="MFC5529412.1"/>
    <property type="molecule type" value="Genomic_DNA"/>
</dbReference>
<dbReference type="PANTHER" id="PTHR31084">
    <property type="entry name" value="ALPHA-L-FUCOSIDASE 2"/>
    <property type="match status" value="1"/>
</dbReference>
<dbReference type="PANTHER" id="PTHR31084:SF0">
    <property type="entry name" value="ALPHA-L-FUCOSIDASE 2"/>
    <property type="match status" value="1"/>
</dbReference>
<dbReference type="InterPro" id="IPR049053">
    <property type="entry name" value="AFCA-like_C"/>
</dbReference>
<dbReference type="Pfam" id="PF14498">
    <property type="entry name" value="Glyco_hyd_65N_2"/>
    <property type="match status" value="1"/>
</dbReference>
<organism evidence="4 5">
    <name type="scientific">Cohnella yongneupensis</name>
    <dbReference type="NCBI Taxonomy" id="425006"/>
    <lineage>
        <taxon>Bacteria</taxon>
        <taxon>Bacillati</taxon>
        <taxon>Bacillota</taxon>
        <taxon>Bacilli</taxon>
        <taxon>Bacillales</taxon>
        <taxon>Paenibacillaceae</taxon>
        <taxon>Cohnella</taxon>
    </lineage>
</organism>
<keyword evidence="4" id="KW-0378">Hydrolase</keyword>
<gene>
    <name evidence="4" type="ORF">ACFPQ4_08105</name>
</gene>
<keyword evidence="5" id="KW-1185">Reference proteome</keyword>
<evidence type="ECO:0000259" key="3">
    <source>
        <dbReference type="Pfam" id="PF22124"/>
    </source>
</evidence>
<feature type="domain" description="Glycosyl hydrolase family 95 catalytic" evidence="3">
    <location>
        <begin position="265"/>
        <end position="684"/>
    </location>
</feature>
<proteinExistence type="predicted"/>
<evidence type="ECO:0000313" key="4">
    <source>
        <dbReference type="EMBL" id="MFC5529412.1"/>
    </source>
</evidence>
<dbReference type="PIRSF" id="PIRSF007663">
    <property type="entry name" value="UCP007663"/>
    <property type="match status" value="1"/>
</dbReference>
<dbReference type="InterPro" id="IPR012341">
    <property type="entry name" value="6hp_glycosidase-like_sf"/>
</dbReference>
<evidence type="ECO:0000313" key="5">
    <source>
        <dbReference type="Proteomes" id="UP001596108"/>
    </source>
</evidence>
<protein>
    <submittedName>
        <fullName evidence="4">Glycoside hydrolase N-terminal domain-containing protein</fullName>
    </submittedName>
</protein>
<dbReference type="Pfam" id="PF22124">
    <property type="entry name" value="Glyco_hydro_95_cat"/>
    <property type="match status" value="1"/>
</dbReference>
<dbReference type="Gene3D" id="1.50.10.10">
    <property type="match status" value="1"/>
</dbReference>
<sequence length="773" mass="86813">MNEMKLMYAQAAKNWSEGLPIGNGRLAAMVYGGAEQETWNITELTYWSGKRETVESRSSGKGDIAKLRQHFFDGDYEAGERMASEILQPTKGNFGTNLPMCDVQLHFGHEEKDVVRELNIDNAVLTTSHHVNGAKLYREMFASHEDGLIACRIWSTLSDGVSFSLHLTGGTDRFESWNERFDVLAFQGQALESVHSDGECGVRCQGQVRIRTQGGQVSGENGRLVVTGAREAVIYFAVQTDYDVEGDSWLNESMRRLDEAEAKGYIVLKADHISDYRKLYHRVNIDFGLTDSAVLPTDERIKRLAEGIDDDPQLYALFFQFGRYLTLCGAREDSPLPLNLQGIWNDNIACRMGWTCDYHLDINTEMNYYPIEIGNMSECHLPLMRYIERLAEGGRSAAKDFYGCEGWVAHTVSNAWEFSAPAWQTSWGLNVTGGLWIAGQLQEHYEFTLDDTFLKETAYPVLKESALFFLDYMAIHPKYGWLVSGPSNSPENSFYADDGTRHPRALTMGSTLDQVLISDLFEFCLSAAQKLQTDEELQIRLKQAIELLPPLQIGSRGELQEWLEDYEEAQPQHRHLSHLHSLYPASRITPQYTPALSDAAKKTLELRKSSDYHEDIEFTVAAFAGCYARLHDGESSYEQISHLIGELCYTNLLTYSKPGIAGAELQTYIADGNYGGTAAIAEMLLQSHAGELHLLPALPSKWASGQFAGLRARGAMEVDVVWAEGRIVEATVQAFASGRKLLRYGDRTLPFNYEAGRVYKIDGELRIQEVTNQ</sequence>
<comment type="caution">
    <text evidence="4">The sequence shown here is derived from an EMBL/GenBank/DDBJ whole genome shotgun (WGS) entry which is preliminary data.</text>
</comment>
<dbReference type="InterPro" id="IPR016518">
    <property type="entry name" value="Alpha-L-fucosidase"/>
</dbReference>
<evidence type="ECO:0000259" key="2">
    <source>
        <dbReference type="Pfam" id="PF21307"/>
    </source>
</evidence>
<feature type="domain" description="Glycosyl hydrolase family 95 N-terminal" evidence="1">
    <location>
        <begin position="6"/>
        <end position="243"/>
    </location>
</feature>
<evidence type="ECO:0000259" key="1">
    <source>
        <dbReference type="Pfam" id="PF14498"/>
    </source>
</evidence>
<dbReference type="GO" id="GO:0016787">
    <property type="term" value="F:hydrolase activity"/>
    <property type="evidence" value="ECO:0007669"/>
    <property type="project" value="UniProtKB-KW"/>
</dbReference>
<reference evidence="5" key="1">
    <citation type="journal article" date="2019" name="Int. J. Syst. Evol. Microbiol.">
        <title>The Global Catalogue of Microorganisms (GCM) 10K type strain sequencing project: providing services to taxonomists for standard genome sequencing and annotation.</title>
        <authorList>
            <consortium name="The Broad Institute Genomics Platform"/>
            <consortium name="The Broad Institute Genome Sequencing Center for Infectious Disease"/>
            <person name="Wu L."/>
            <person name="Ma J."/>
        </authorList>
    </citation>
    <scope>NUCLEOTIDE SEQUENCE [LARGE SCALE GENOMIC DNA]</scope>
    <source>
        <strain evidence="5">CGMCC 1.18578</strain>
    </source>
</reference>
<dbReference type="SUPFAM" id="SSF48208">
    <property type="entry name" value="Six-hairpin glycosidases"/>
    <property type="match status" value="1"/>
</dbReference>
<dbReference type="RefSeq" id="WP_378111283.1">
    <property type="nucleotide sequence ID" value="NZ_JBHSNC010000024.1"/>
</dbReference>
<dbReference type="InterPro" id="IPR027414">
    <property type="entry name" value="GH95_N_dom"/>
</dbReference>
<dbReference type="Pfam" id="PF21307">
    <property type="entry name" value="Glyco_hydro_95_C"/>
    <property type="match status" value="1"/>
</dbReference>
<dbReference type="InterPro" id="IPR054363">
    <property type="entry name" value="GH95_cat"/>
</dbReference>
<name>A0ABW0R0P7_9BACL</name>
<accession>A0ABW0R0P7</accession>